<dbReference type="EMBL" id="AP018823">
    <property type="protein sequence ID" value="BBF87266.1"/>
    <property type="molecule type" value="Genomic_DNA"/>
</dbReference>
<reference evidence="1 2" key="2">
    <citation type="journal article" date="2017" name="Genome Announc.">
        <title>Draft genome sequence of Aquitalea magnusonii strain H3, a plant growth-promoting bacterium of duckweed Lemna minor.</title>
        <authorList>
            <person name="Ishizawa H."/>
            <person name="Kuroda M."/>
            <person name="Ike M."/>
        </authorList>
    </citation>
    <scope>NUCLEOTIDE SEQUENCE [LARGE SCALE GENOMIC DNA]</scope>
    <source>
        <strain evidence="1 2">H3</strain>
    </source>
</reference>
<organism evidence="1 2">
    <name type="scientific">Aquitalea magnusonii</name>
    <dbReference type="NCBI Taxonomy" id="332411"/>
    <lineage>
        <taxon>Bacteria</taxon>
        <taxon>Pseudomonadati</taxon>
        <taxon>Pseudomonadota</taxon>
        <taxon>Betaproteobacteria</taxon>
        <taxon>Neisseriales</taxon>
        <taxon>Chromobacteriaceae</taxon>
        <taxon>Aquitalea</taxon>
    </lineage>
</organism>
<evidence type="ECO:0000313" key="1">
    <source>
        <dbReference type="EMBL" id="BBF87266.1"/>
    </source>
</evidence>
<dbReference type="KEGG" id="amah:DLM_3682"/>
<proteinExistence type="predicted"/>
<gene>
    <name evidence="1" type="ORF">DLM_3682</name>
</gene>
<dbReference type="Proteomes" id="UP000198290">
    <property type="component" value="Chromosome"/>
</dbReference>
<name>A0A3G9GS82_9NEIS</name>
<sequence length="48" mass="4833">MSFGLAFPVPLLNSTRQLLVGGAGLSIPGEGVARHGCGLSLPVCAVLR</sequence>
<protein>
    <submittedName>
        <fullName evidence="1">Uncharacterized protein</fullName>
    </submittedName>
</protein>
<keyword evidence="2" id="KW-1185">Reference proteome</keyword>
<evidence type="ECO:0000313" key="2">
    <source>
        <dbReference type="Proteomes" id="UP000198290"/>
    </source>
</evidence>
<reference evidence="2" key="1">
    <citation type="journal article" date="2017" name="Biotechnol. Biofuels">
        <title>Evaluation of environmental bacterial communities as a factor affecting the growth of duckweed Lemna minor.</title>
        <authorList>
            <person name="Ishizawa H."/>
            <person name="Kuroda M."/>
            <person name="Morikawa M."/>
            <person name="Ike M."/>
        </authorList>
    </citation>
    <scope>NUCLEOTIDE SEQUENCE [LARGE SCALE GENOMIC DNA]</scope>
    <source>
        <strain evidence="2">H3</strain>
    </source>
</reference>
<reference evidence="2" key="3">
    <citation type="journal article" date="2017" name="Plant Physiol. Biochem.">
        <title>Differential oxidative and antioxidative response of duckweed Lemna minor toward plant growth promoting/inhibiting bacteria.</title>
        <authorList>
            <person name="Ishizawa H."/>
            <person name="Kuroda M."/>
            <person name="Morikawa M."/>
            <person name="Ike M."/>
        </authorList>
    </citation>
    <scope>NUCLEOTIDE SEQUENCE [LARGE SCALE GENOMIC DNA]</scope>
    <source>
        <strain evidence="2">H3</strain>
    </source>
</reference>
<dbReference type="AlphaFoldDB" id="A0A3G9GS82"/>
<accession>A0A3G9GS82</accession>